<dbReference type="InterPro" id="IPR017853">
    <property type="entry name" value="GH"/>
</dbReference>
<evidence type="ECO:0000259" key="3">
    <source>
        <dbReference type="Pfam" id="PF16373"/>
    </source>
</evidence>
<dbReference type="PANTHER" id="PTHR43405:SF1">
    <property type="entry name" value="GLYCOSYL HYDROLASE DIGH"/>
    <property type="match status" value="1"/>
</dbReference>
<proteinExistence type="predicted"/>
<dbReference type="PANTHER" id="PTHR43405">
    <property type="entry name" value="GLYCOSYL HYDROLASE DIGH"/>
    <property type="match status" value="1"/>
</dbReference>
<dbReference type="EMBL" id="VSSQ01008682">
    <property type="protein sequence ID" value="MPM39547.1"/>
    <property type="molecule type" value="Genomic_DNA"/>
</dbReference>
<evidence type="ECO:0008006" key="5">
    <source>
        <dbReference type="Google" id="ProtNLM"/>
    </source>
</evidence>
<dbReference type="Pfam" id="PF02638">
    <property type="entry name" value="GHL10"/>
    <property type="match status" value="1"/>
</dbReference>
<evidence type="ECO:0000313" key="4">
    <source>
        <dbReference type="EMBL" id="MPM39547.1"/>
    </source>
</evidence>
<keyword evidence="1" id="KW-0732">Signal</keyword>
<dbReference type="AlphaFoldDB" id="A0A644ZFQ4"/>
<dbReference type="SUPFAM" id="SSF51445">
    <property type="entry name" value="(Trans)glycosidases"/>
    <property type="match status" value="1"/>
</dbReference>
<evidence type="ECO:0000259" key="2">
    <source>
        <dbReference type="Pfam" id="PF02638"/>
    </source>
</evidence>
<evidence type="ECO:0000256" key="1">
    <source>
        <dbReference type="ARBA" id="ARBA00022729"/>
    </source>
</evidence>
<name>A0A644ZFQ4_9ZZZZ</name>
<sequence length="456" mass="53116">MFVQCSVCGTIKLLKTIHFPKRIFMRKLFLVLILFVFGVVAYGKQKPMYMWFDCEANYHRLSYPDSIKFYLKKVKQIGFTDVVVDVKSIMGEVLYKSKIAPYMGEWEGRYRSEDYDMLKIFIDEGHKLGLKVHASLNIFAGGHNFFNRGVIYKMHPEWQSLVYWEGKLMPIGQMKWNYNGMMNPANPEVQKYQLSILKECATKYKNLDGIILDRMRFDNITSDFSPLSQKLFEEYSGMKVENFPDDILYWVDKDGKKSWKLGKHFNKWAEWRAMVIKRFMEATHKELRKINPKLIIGDYTGGWYPTYFHVGVNWASKDYDPSKEYSWATPEYKNTGYAELLDVYMTGLYYTNVTKADVDKANGVLGKRTEAGMDNSRTYWYSVEGGAALVKEITRGVVPVIGSIYVDQYEGNADVFSRATTQALKSTDGLMIFDICHIINRNWWDLLDKSIKDANK</sequence>
<dbReference type="Pfam" id="PF16373">
    <property type="entry name" value="DUF4985"/>
    <property type="match status" value="1"/>
</dbReference>
<comment type="caution">
    <text evidence="4">The sequence shown here is derived from an EMBL/GenBank/DDBJ whole genome shotgun (WGS) entry which is preliminary data.</text>
</comment>
<reference evidence="4" key="1">
    <citation type="submission" date="2019-08" db="EMBL/GenBank/DDBJ databases">
        <authorList>
            <person name="Kucharzyk K."/>
            <person name="Murdoch R.W."/>
            <person name="Higgins S."/>
            <person name="Loffler F."/>
        </authorList>
    </citation>
    <scope>NUCLEOTIDE SEQUENCE</scope>
</reference>
<accession>A0A644ZFQ4</accession>
<feature type="domain" description="Glycosyl hydrolase-like 10" evidence="2">
    <location>
        <begin position="66"/>
        <end position="297"/>
    </location>
</feature>
<dbReference type="Gene3D" id="3.20.20.80">
    <property type="entry name" value="Glycosidases"/>
    <property type="match status" value="1"/>
</dbReference>
<feature type="domain" description="DUF4985" evidence="3">
    <location>
        <begin position="323"/>
        <end position="448"/>
    </location>
</feature>
<dbReference type="InterPro" id="IPR003790">
    <property type="entry name" value="GHL10"/>
</dbReference>
<organism evidence="4">
    <name type="scientific">bioreactor metagenome</name>
    <dbReference type="NCBI Taxonomy" id="1076179"/>
    <lineage>
        <taxon>unclassified sequences</taxon>
        <taxon>metagenomes</taxon>
        <taxon>ecological metagenomes</taxon>
    </lineage>
</organism>
<gene>
    <name evidence="4" type="ORF">SDC9_86181</name>
</gene>
<dbReference type="InterPro" id="IPR032280">
    <property type="entry name" value="DUF4985"/>
</dbReference>
<dbReference type="InterPro" id="IPR052177">
    <property type="entry name" value="Divisome_Glycosyl_Hydrolase"/>
</dbReference>
<protein>
    <recommendedName>
        <fullName evidence="5">Glycosyl hydrolase-like 10 domain-containing protein</fullName>
    </recommendedName>
</protein>